<name>A0A849IGD6_9HYPH</name>
<dbReference type="RefSeq" id="WP_171220521.1">
    <property type="nucleotide sequence ID" value="NZ_JABEPP010000007.1"/>
</dbReference>
<accession>A0A849IGD6</accession>
<feature type="transmembrane region" description="Helical" evidence="2">
    <location>
        <begin position="97"/>
        <end position="118"/>
    </location>
</feature>
<keyword evidence="2" id="KW-0472">Membrane</keyword>
<gene>
    <name evidence="3" type="ORF">HJG44_21885</name>
</gene>
<keyword evidence="2" id="KW-0812">Transmembrane</keyword>
<keyword evidence="4" id="KW-1185">Reference proteome</keyword>
<dbReference type="Proteomes" id="UP000564885">
    <property type="component" value="Unassembled WGS sequence"/>
</dbReference>
<reference evidence="3 4" key="1">
    <citation type="submission" date="2020-04" db="EMBL/GenBank/DDBJ databases">
        <title>Enterovirga sp. isolate from soil.</title>
        <authorList>
            <person name="Chea S."/>
            <person name="Kim D.-U."/>
        </authorList>
    </citation>
    <scope>NUCLEOTIDE SEQUENCE [LARGE SCALE GENOMIC DNA]</scope>
    <source>
        <strain evidence="3 4">DB1703</strain>
    </source>
</reference>
<protein>
    <submittedName>
        <fullName evidence="3">Uncharacterized protein</fullName>
    </submittedName>
</protein>
<proteinExistence type="predicted"/>
<dbReference type="AlphaFoldDB" id="A0A849IGD6"/>
<organism evidence="3 4">
    <name type="scientific">Enterovirga aerilata</name>
    <dbReference type="NCBI Taxonomy" id="2730920"/>
    <lineage>
        <taxon>Bacteria</taxon>
        <taxon>Pseudomonadati</taxon>
        <taxon>Pseudomonadota</taxon>
        <taxon>Alphaproteobacteria</taxon>
        <taxon>Hyphomicrobiales</taxon>
        <taxon>Methylobacteriaceae</taxon>
        <taxon>Enterovirga</taxon>
    </lineage>
</organism>
<dbReference type="EMBL" id="JABEPP010000007">
    <property type="protein sequence ID" value="NNM75017.1"/>
    <property type="molecule type" value="Genomic_DNA"/>
</dbReference>
<evidence type="ECO:0000256" key="1">
    <source>
        <dbReference type="SAM" id="MobiDB-lite"/>
    </source>
</evidence>
<feature type="region of interest" description="Disordered" evidence="1">
    <location>
        <begin position="124"/>
        <end position="147"/>
    </location>
</feature>
<evidence type="ECO:0000313" key="3">
    <source>
        <dbReference type="EMBL" id="NNM75017.1"/>
    </source>
</evidence>
<evidence type="ECO:0000256" key="2">
    <source>
        <dbReference type="SAM" id="Phobius"/>
    </source>
</evidence>
<comment type="caution">
    <text evidence="3">The sequence shown here is derived from an EMBL/GenBank/DDBJ whole genome shotgun (WGS) entry which is preliminary data.</text>
</comment>
<evidence type="ECO:0000313" key="4">
    <source>
        <dbReference type="Proteomes" id="UP000564885"/>
    </source>
</evidence>
<keyword evidence="2" id="KW-1133">Transmembrane helix</keyword>
<feature type="transmembrane region" description="Helical" evidence="2">
    <location>
        <begin position="68"/>
        <end position="85"/>
    </location>
</feature>
<sequence>MIVSLTLRGATHRILISDDGVTFTDPSVSPPLTASERESVLAYVAAQRRAREPAERILARTRRDTRRVAAVALSAAGCVLVQDLARAADQAPLDPGTGAVLILIAILVASVFGMFWPWPVREERSESSDPYADAFGDVPSEPQRGRE</sequence>